<evidence type="ECO:0000313" key="5">
    <source>
        <dbReference type="Proteomes" id="UP000652761"/>
    </source>
</evidence>
<dbReference type="SUPFAM" id="SSF57756">
    <property type="entry name" value="Retrovirus zinc finger-like domains"/>
    <property type="match status" value="2"/>
</dbReference>
<feature type="compositionally biased region" description="Basic residues" evidence="2">
    <location>
        <begin position="421"/>
        <end position="432"/>
    </location>
</feature>
<gene>
    <name evidence="4" type="ORF">Taro_003319</name>
</gene>
<keyword evidence="1" id="KW-0862">Zinc</keyword>
<evidence type="ECO:0000256" key="1">
    <source>
        <dbReference type="PROSITE-ProRule" id="PRU00047"/>
    </source>
</evidence>
<name>A0A843TL95_COLES</name>
<dbReference type="EMBL" id="NMUH01000085">
    <property type="protein sequence ID" value="MQL70996.1"/>
    <property type="molecule type" value="Genomic_DNA"/>
</dbReference>
<organism evidence="4 5">
    <name type="scientific">Colocasia esculenta</name>
    <name type="common">Wild taro</name>
    <name type="synonym">Arum esculentum</name>
    <dbReference type="NCBI Taxonomy" id="4460"/>
    <lineage>
        <taxon>Eukaryota</taxon>
        <taxon>Viridiplantae</taxon>
        <taxon>Streptophyta</taxon>
        <taxon>Embryophyta</taxon>
        <taxon>Tracheophyta</taxon>
        <taxon>Spermatophyta</taxon>
        <taxon>Magnoliopsida</taxon>
        <taxon>Liliopsida</taxon>
        <taxon>Araceae</taxon>
        <taxon>Aroideae</taxon>
        <taxon>Colocasieae</taxon>
        <taxon>Colocasia</taxon>
    </lineage>
</organism>
<feature type="region of interest" description="Disordered" evidence="2">
    <location>
        <begin position="407"/>
        <end position="460"/>
    </location>
</feature>
<dbReference type="InterPro" id="IPR036875">
    <property type="entry name" value="Znf_CCHC_sf"/>
</dbReference>
<dbReference type="PANTHER" id="PTHR34676">
    <property type="entry name" value="DUF4219 DOMAIN-CONTAINING PROTEIN-RELATED"/>
    <property type="match status" value="1"/>
</dbReference>
<dbReference type="GO" id="GO:0008270">
    <property type="term" value="F:zinc ion binding"/>
    <property type="evidence" value="ECO:0007669"/>
    <property type="project" value="UniProtKB-KW"/>
</dbReference>
<dbReference type="PANTHER" id="PTHR34676:SF8">
    <property type="entry name" value="TRANSMEMBRANE PROTEIN"/>
    <property type="match status" value="1"/>
</dbReference>
<keyword evidence="5" id="KW-1185">Reference proteome</keyword>
<feature type="domain" description="CCHC-type" evidence="3">
    <location>
        <begin position="396"/>
        <end position="411"/>
    </location>
</feature>
<dbReference type="Proteomes" id="UP000652761">
    <property type="component" value="Unassembled WGS sequence"/>
</dbReference>
<dbReference type="PROSITE" id="PS50158">
    <property type="entry name" value="ZF_CCHC"/>
    <property type="match status" value="2"/>
</dbReference>
<feature type="compositionally biased region" description="Basic and acidic residues" evidence="2">
    <location>
        <begin position="407"/>
        <end position="420"/>
    </location>
</feature>
<evidence type="ECO:0000313" key="4">
    <source>
        <dbReference type="EMBL" id="MQL70996.1"/>
    </source>
</evidence>
<dbReference type="AlphaFoldDB" id="A0A843TL95"/>
<dbReference type="GO" id="GO:0003676">
    <property type="term" value="F:nucleic acid binding"/>
    <property type="evidence" value="ECO:0007669"/>
    <property type="project" value="InterPro"/>
</dbReference>
<reference evidence="4" key="1">
    <citation type="submission" date="2017-07" db="EMBL/GenBank/DDBJ databases">
        <title>Taro Niue Genome Assembly and Annotation.</title>
        <authorList>
            <person name="Atibalentja N."/>
            <person name="Keating K."/>
            <person name="Fields C.J."/>
        </authorList>
    </citation>
    <scope>NUCLEOTIDE SEQUENCE</scope>
    <source>
        <strain evidence="4">Niue_2</strain>
        <tissue evidence="4">Leaf</tissue>
    </source>
</reference>
<dbReference type="InterPro" id="IPR001878">
    <property type="entry name" value="Znf_CCHC"/>
</dbReference>
<evidence type="ECO:0000256" key="2">
    <source>
        <dbReference type="SAM" id="MobiDB-lite"/>
    </source>
</evidence>
<dbReference type="SMART" id="SM00343">
    <property type="entry name" value="ZnF_C2HC"/>
    <property type="match status" value="2"/>
</dbReference>
<evidence type="ECO:0000259" key="3">
    <source>
        <dbReference type="PROSITE" id="PS50158"/>
    </source>
</evidence>
<comment type="caution">
    <text evidence="4">The sequence shown here is derived from an EMBL/GenBank/DDBJ whole genome shotgun (WGS) entry which is preliminary data.</text>
</comment>
<dbReference type="Pfam" id="PF00098">
    <property type="entry name" value="zf-CCHC"/>
    <property type="match status" value="2"/>
</dbReference>
<accession>A0A843TL95</accession>
<feature type="domain" description="CCHC-type" evidence="3">
    <location>
        <begin position="236"/>
        <end position="251"/>
    </location>
</feature>
<keyword evidence="1" id="KW-0479">Metal-binding</keyword>
<keyword evidence="1" id="KW-0863">Zinc-finger</keyword>
<dbReference type="Gene3D" id="4.10.60.10">
    <property type="entry name" value="Zinc finger, CCHC-type"/>
    <property type="match status" value="2"/>
</dbReference>
<dbReference type="Pfam" id="PF14223">
    <property type="entry name" value="Retrotran_gag_2"/>
    <property type="match status" value="2"/>
</dbReference>
<protein>
    <recommendedName>
        <fullName evidence="3">CCHC-type domain-containing protein</fullName>
    </recommendedName>
</protein>
<sequence length="525" mass="60330">MAAQGYAEGQSVTRPPFFEGEDYQYWKMRMECFIRGTDFDLWQLRTIYVVLYLKKNLVEYLHITYEGTDKVKQTRIDILVSQYEQFKMFPNENITQMYNRFSSIVVGLSSLGKNLSDEETVRKILRSLTISWTPKVTSIEEAHDLTKLSIDNLIGSLMAHEINMERLSESSSKKKCTNALKVVAAPSTSSSSSKNADSEDSDVDEVLSKLQKIFKKKKNGSKRIQKKNRKEKEPVCYECRKPGHLRPDCPRLKKTEFSRVSACKSAKEIWDKLQITYEGTDKVKQTRIDILVSQYEQFKMFPNENITQMYNRFSSSLMAHEINMERLSESSSKKKCTNALKVVAAPSTSSSCSKNAYSEDSDVDEVLSKLQKIFKKKKNGSKRIQKKNRKEKEPVCYKCRKPGHLRPDCPRLKKTGQNEKPKKKHKKFKRKGMAAAWENEETTCSESSSSESEKEQSAATSMDAYSELAAIDVDVYLPDLLRFQTRKRLRKCCPWFRKPFPNGNPALPNFVSDPSSIKHLISGQI</sequence>
<proteinExistence type="predicted"/>